<dbReference type="RefSeq" id="WP_244405794.1">
    <property type="nucleotide sequence ID" value="NZ_JBFACJ010000049.1"/>
</dbReference>
<protein>
    <submittedName>
        <fullName evidence="5">Helix-turn-helix domain-containing protein</fullName>
    </submittedName>
</protein>
<accession>A0ABW6Z708</accession>
<feature type="domain" description="HTH araC/xylS-type" evidence="4">
    <location>
        <begin position="214"/>
        <end position="315"/>
    </location>
</feature>
<evidence type="ECO:0000313" key="6">
    <source>
        <dbReference type="Proteomes" id="UP001603418"/>
    </source>
</evidence>
<keyword evidence="1" id="KW-0805">Transcription regulation</keyword>
<gene>
    <name evidence="5" type="ORF">ACF1HC_33120</name>
</gene>
<evidence type="ECO:0000256" key="2">
    <source>
        <dbReference type="ARBA" id="ARBA00023125"/>
    </source>
</evidence>
<evidence type="ECO:0000256" key="1">
    <source>
        <dbReference type="ARBA" id="ARBA00023015"/>
    </source>
</evidence>
<comment type="caution">
    <text evidence="5">The sequence shown here is derived from an EMBL/GenBank/DDBJ whole genome shotgun (WGS) entry which is preliminary data.</text>
</comment>
<dbReference type="InterPro" id="IPR018060">
    <property type="entry name" value="HTH_AraC"/>
</dbReference>
<name>A0ABW6Z708_9ACTN</name>
<dbReference type="Gene3D" id="1.10.10.60">
    <property type="entry name" value="Homeodomain-like"/>
    <property type="match status" value="1"/>
</dbReference>
<organism evidence="5 6">
    <name type="scientific">Streptomyces eurythermus</name>
    <dbReference type="NCBI Taxonomy" id="42237"/>
    <lineage>
        <taxon>Bacteria</taxon>
        <taxon>Bacillati</taxon>
        <taxon>Actinomycetota</taxon>
        <taxon>Actinomycetes</taxon>
        <taxon>Kitasatosporales</taxon>
        <taxon>Streptomycetaceae</taxon>
        <taxon>Streptomyces</taxon>
    </lineage>
</organism>
<keyword evidence="3" id="KW-0804">Transcription</keyword>
<dbReference type="Proteomes" id="UP001603418">
    <property type="component" value="Unassembled WGS sequence"/>
</dbReference>
<dbReference type="Pfam" id="PF14525">
    <property type="entry name" value="AraC_binding_2"/>
    <property type="match status" value="1"/>
</dbReference>
<evidence type="ECO:0000256" key="3">
    <source>
        <dbReference type="ARBA" id="ARBA00023163"/>
    </source>
</evidence>
<dbReference type="SUPFAM" id="SSF46689">
    <property type="entry name" value="Homeodomain-like"/>
    <property type="match status" value="1"/>
</dbReference>
<dbReference type="InterPro" id="IPR009057">
    <property type="entry name" value="Homeodomain-like_sf"/>
</dbReference>
<proteinExistence type="predicted"/>
<dbReference type="PANTHER" id="PTHR46796">
    <property type="entry name" value="HTH-TYPE TRANSCRIPTIONAL ACTIVATOR RHAS-RELATED"/>
    <property type="match status" value="1"/>
</dbReference>
<dbReference type="PRINTS" id="PR00032">
    <property type="entry name" value="HTHARAC"/>
</dbReference>
<dbReference type="InterPro" id="IPR035418">
    <property type="entry name" value="AraC-bd_2"/>
</dbReference>
<evidence type="ECO:0000313" key="5">
    <source>
        <dbReference type="EMBL" id="MFF9886402.1"/>
    </source>
</evidence>
<dbReference type="Pfam" id="PF12833">
    <property type="entry name" value="HTH_18"/>
    <property type="match status" value="1"/>
</dbReference>
<dbReference type="InterPro" id="IPR050204">
    <property type="entry name" value="AraC_XylS_family_regulators"/>
</dbReference>
<dbReference type="InterPro" id="IPR020449">
    <property type="entry name" value="Tscrpt_reg_AraC-type_HTH"/>
</dbReference>
<reference evidence="5 6" key="1">
    <citation type="submission" date="2024-10" db="EMBL/GenBank/DDBJ databases">
        <title>The Natural Products Discovery Center: Release of the First 8490 Sequenced Strains for Exploring Actinobacteria Biosynthetic Diversity.</title>
        <authorList>
            <person name="Kalkreuter E."/>
            <person name="Kautsar S.A."/>
            <person name="Yang D."/>
            <person name="Bader C.D."/>
            <person name="Teijaro C.N."/>
            <person name="Fluegel L."/>
            <person name="Davis C.M."/>
            <person name="Simpson J.R."/>
            <person name="Lauterbach L."/>
            <person name="Steele A.D."/>
            <person name="Gui C."/>
            <person name="Meng S."/>
            <person name="Li G."/>
            <person name="Viehrig K."/>
            <person name="Ye F."/>
            <person name="Su P."/>
            <person name="Kiefer A.F."/>
            <person name="Nichols A."/>
            <person name="Cepeda A.J."/>
            <person name="Yan W."/>
            <person name="Fan B."/>
            <person name="Jiang Y."/>
            <person name="Adhikari A."/>
            <person name="Zheng C.-J."/>
            <person name="Schuster L."/>
            <person name="Cowan T.M."/>
            <person name="Smanski M.J."/>
            <person name="Chevrette M.G."/>
            <person name="De Carvalho L.P.S."/>
            <person name="Shen B."/>
        </authorList>
    </citation>
    <scope>NUCLEOTIDE SEQUENCE [LARGE SCALE GENOMIC DNA]</scope>
    <source>
        <strain evidence="5 6">NPDC013366</strain>
    </source>
</reference>
<sequence length="337" mass="37081">MGHVLRDMAAGREHEVPRPWQDAFDGLLAPVRLVMRTSSVDLPPPSITHLGYLSLLLAEAGPSQMSRTPRHIARSPAERVAVALQQSGTAFLTQDGRSTALEPGETVFIDPRRPFALDQRESFRMLLVSLPRQTLGDPADHLFQLTGRAVTGRSGVAALLIPFLERLSHLADQVTPATGDLLAGNTVEFIALLADELLGRDQEPPGDTRARLVPRVRDYIDRHLGDADLTPERVAAAHYISVRYLHRLFEGEGTTVGRLILRRRVEECARELSRRGRVSPTVSTVARRWGFQSPAHFSRAFKGVFGVPPRQWRLAGDLAEGTSGPELSKGAQRNAVN</sequence>
<dbReference type="PANTHER" id="PTHR46796:SF6">
    <property type="entry name" value="ARAC SUBFAMILY"/>
    <property type="match status" value="1"/>
</dbReference>
<dbReference type="PROSITE" id="PS01124">
    <property type="entry name" value="HTH_ARAC_FAMILY_2"/>
    <property type="match status" value="1"/>
</dbReference>
<dbReference type="EMBL" id="JBICBM010000020">
    <property type="protein sequence ID" value="MFF9886402.1"/>
    <property type="molecule type" value="Genomic_DNA"/>
</dbReference>
<evidence type="ECO:0000259" key="4">
    <source>
        <dbReference type="PROSITE" id="PS01124"/>
    </source>
</evidence>
<keyword evidence="6" id="KW-1185">Reference proteome</keyword>
<dbReference type="SMART" id="SM00342">
    <property type="entry name" value="HTH_ARAC"/>
    <property type="match status" value="1"/>
</dbReference>
<keyword evidence="2" id="KW-0238">DNA-binding</keyword>